<dbReference type="Gene3D" id="1.10.1660.10">
    <property type="match status" value="1"/>
</dbReference>
<name>A0A2T3LB20_9GAMM</name>
<evidence type="ECO:0000313" key="4">
    <source>
        <dbReference type="Proteomes" id="UP000241803"/>
    </source>
</evidence>
<protein>
    <submittedName>
        <fullName evidence="3">MerR family transcriptional regulator</fullName>
    </submittedName>
</protein>
<gene>
    <name evidence="3" type="ORF">C9J47_08355</name>
</gene>
<feature type="domain" description="HTH merR-type" evidence="2">
    <location>
        <begin position="8"/>
        <end position="75"/>
    </location>
</feature>
<evidence type="ECO:0000256" key="1">
    <source>
        <dbReference type="ARBA" id="ARBA00023125"/>
    </source>
</evidence>
<accession>A0A2T3LB20</accession>
<organism evidence="3 4">
    <name type="scientific">Photobacterium indicum</name>
    <dbReference type="NCBI Taxonomy" id="81447"/>
    <lineage>
        <taxon>Bacteria</taxon>
        <taxon>Pseudomonadati</taxon>
        <taxon>Pseudomonadota</taxon>
        <taxon>Gammaproteobacteria</taxon>
        <taxon>Vibrionales</taxon>
        <taxon>Vibrionaceae</taxon>
        <taxon>Photobacterium</taxon>
    </lineage>
</organism>
<dbReference type="InterPro" id="IPR009061">
    <property type="entry name" value="DNA-bd_dom_put_sf"/>
</dbReference>
<evidence type="ECO:0000259" key="2">
    <source>
        <dbReference type="PROSITE" id="PS50937"/>
    </source>
</evidence>
<sequence>MKMESKDTFSISQLADEFGITLRSIRFYEDRGLLTPTRKGKVRVYSKQDRARLKLTLRGKRLGFSLIDISELFEFYDSNKSNKKQQQDMLNAIKHRQQLLIQQQADINAVMMELNAAERNCYLQLAKFEQQNNKPLSKRCSIPAKLHR</sequence>
<dbReference type="EMBL" id="PYOC01000002">
    <property type="protein sequence ID" value="PSV48513.1"/>
    <property type="molecule type" value="Genomic_DNA"/>
</dbReference>
<dbReference type="PANTHER" id="PTHR30204">
    <property type="entry name" value="REDOX-CYCLING DRUG-SENSING TRANSCRIPTIONAL ACTIVATOR SOXR"/>
    <property type="match status" value="1"/>
</dbReference>
<dbReference type="SMART" id="SM00422">
    <property type="entry name" value="HTH_MERR"/>
    <property type="match status" value="1"/>
</dbReference>
<dbReference type="AlphaFoldDB" id="A0A2T3LB20"/>
<keyword evidence="4" id="KW-1185">Reference proteome</keyword>
<proteinExistence type="predicted"/>
<dbReference type="InterPro" id="IPR000551">
    <property type="entry name" value="MerR-type_HTH_dom"/>
</dbReference>
<dbReference type="InterPro" id="IPR047057">
    <property type="entry name" value="MerR_fam"/>
</dbReference>
<dbReference type="Pfam" id="PF13411">
    <property type="entry name" value="MerR_1"/>
    <property type="match status" value="1"/>
</dbReference>
<dbReference type="SUPFAM" id="SSF46955">
    <property type="entry name" value="Putative DNA-binding domain"/>
    <property type="match status" value="1"/>
</dbReference>
<dbReference type="GO" id="GO:0003700">
    <property type="term" value="F:DNA-binding transcription factor activity"/>
    <property type="evidence" value="ECO:0007669"/>
    <property type="project" value="InterPro"/>
</dbReference>
<comment type="caution">
    <text evidence="3">The sequence shown here is derived from an EMBL/GenBank/DDBJ whole genome shotgun (WGS) entry which is preliminary data.</text>
</comment>
<keyword evidence="1" id="KW-0238">DNA-binding</keyword>
<dbReference type="Proteomes" id="UP000241803">
    <property type="component" value="Unassembled WGS sequence"/>
</dbReference>
<evidence type="ECO:0000313" key="3">
    <source>
        <dbReference type="EMBL" id="PSV48513.1"/>
    </source>
</evidence>
<dbReference type="PROSITE" id="PS50937">
    <property type="entry name" value="HTH_MERR_2"/>
    <property type="match status" value="1"/>
</dbReference>
<dbReference type="CDD" id="cd04776">
    <property type="entry name" value="HTH_GnyR"/>
    <property type="match status" value="1"/>
</dbReference>
<reference evidence="3 4" key="1">
    <citation type="submission" date="2018-03" db="EMBL/GenBank/DDBJ databases">
        <title>Whole genome sequencing of Histamine producing bacteria.</title>
        <authorList>
            <person name="Butler K."/>
        </authorList>
    </citation>
    <scope>NUCLEOTIDE SEQUENCE [LARGE SCALE GENOMIC DNA]</scope>
    <source>
        <strain evidence="3 4">ATCC 19614</strain>
    </source>
</reference>
<dbReference type="GO" id="GO:0003677">
    <property type="term" value="F:DNA binding"/>
    <property type="evidence" value="ECO:0007669"/>
    <property type="project" value="UniProtKB-KW"/>
</dbReference>
<dbReference type="PANTHER" id="PTHR30204:SF58">
    <property type="entry name" value="HTH-TYPE TRANSCRIPTIONAL REGULATOR YFMP"/>
    <property type="match status" value="1"/>
</dbReference>